<dbReference type="RefSeq" id="WP_016484498.1">
    <property type="nucleotide sequence ID" value="NZ_AP015029.1"/>
</dbReference>
<dbReference type="EMBL" id="CP061723">
    <property type="protein sequence ID" value="QOC98464.1"/>
    <property type="molecule type" value="Genomic_DNA"/>
</dbReference>
<proteinExistence type="predicted"/>
<reference evidence="2 4" key="1">
    <citation type="submission" date="2015-11" db="EMBL/GenBank/DDBJ databases">
        <title>Complete genome sequencing of a biphenyl-degrading bacterium, Pseudomonas putida KF715 (=NBRC110667).</title>
        <authorList>
            <person name="Suenaga H."/>
            <person name="Fujihara N."/>
            <person name="Watanabe T."/>
            <person name="Hirose J."/>
            <person name="Kimura N."/>
            <person name="Yamazoe A."/>
            <person name="Hosoyama A."/>
            <person name="Shimodaira J."/>
            <person name="Furukawa K."/>
        </authorList>
    </citation>
    <scope>NUCLEOTIDE SEQUENCE [LARGE SCALE GENOMIC DNA]</scope>
    <source>
        <strain evidence="2 4">KF715</strain>
    </source>
</reference>
<feature type="compositionally biased region" description="Basic residues" evidence="1">
    <location>
        <begin position="7"/>
        <end position="22"/>
    </location>
</feature>
<dbReference type="Proteomes" id="UP000516786">
    <property type="component" value="Chromosome"/>
</dbReference>
<evidence type="ECO:0000313" key="5">
    <source>
        <dbReference type="Proteomes" id="UP000516786"/>
    </source>
</evidence>
<evidence type="ECO:0000313" key="2">
    <source>
        <dbReference type="EMBL" id="BAW20881.1"/>
    </source>
</evidence>
<organism evidence="2 4">
    <name type="scientific">Pseudomonas putida</name>
    <name type="common">Arthrobacter siderocapsulatus</name>
    <dbReference type="NCBI Taxonomy" id="303"/>
    <lineage>
        <taxon>Bacteria</taxon>
        <taxon>Pseudomonadati</taxon>
        <taxon>Pseudomonadota</taxon>
        <taxon>Gammaproteobacteria</taxon>
        <taxon>Pseudomonadales</taxon>
        <taxon>Pseudomonadaceae</taxon>
        <taxon>Pseudomonas</taxon>
    </lineage>
</organism>
<reference evidence="3 5" key="2">
    <citation type="submission" date="2020-09" db="EMBL/GenBank/DDBJ databases">
        <title>Co-existence of a novel multidrug-resistance efflux pump with carbapenem resistance gene blaVIM-2 in one megaplasmid in Pseudomonas putida.</title>
        <authorList>
            <person name="Peng K."/>
            <person name="Li R."/>
        </authorList>
    </citation>
    <scope>NUCLEOTIDE SEQUENCE [LARGE SCALE GENOMIC DNA]</scope>
    <source>
        <strain evidence="3 5">ZXPA-20</strain>
    </source>
</reference>
<sequence length="147" mass="16349">MATPTKQQKRAKRAASKAKQNRMVRSGQAVKPSAGDSASVEQVYNKAMESGSYDAMFEKMKEAQEGGLVPMISVFLVDPLLALVLKGHKEEHATDYIVLVFNAYRKWLDGADEEATMAWLESDEFQAAYITASELVAKQQQQQKQFG</sequence>
<evidence type="ECO:0000313" key="3">
    <source>
        <dbReference type="EMBL" id="QOC98464.1"/>
    </source>
</evidence>
<accession>A0A1L7N5Z2</accession>
<dbReference type="AlphaFoldDB" id="A0A1L7N5Z2"/>
<gene>
    <name evidence="3" type="ORF">ID616_01750</name>
    <name evidence="2" type="ORF">KF715C_ch3080</name>
</gene>
<dbReference type="EMBL" id="AP015029">
    <property type="protein sequence ID" value="BAW20881.1"/>
    <property type="molecule type" value="Genomic_DNA"/>
</dbReference>
<evidence type="ECO:0000313" key="4">
    <source>
        <dbReference type="Proteomes" id="UP000218731"/>
    </source>
</evidence>
<name>A0A1L7N5Z2_PSEPU</name>
<feature type="region of interest" description="Disordered" evidence="1">
    <location>
        <begin position="1"/>
        <end position="37"/>
    </location>
</feature>
<dbReference type="Proteomes" id="UP000218731">
    <property type="component" value="Chromosome 1"/>
</dbReference>
<evidence type="ECO:0000256" key="1">
    <source>
        <dbReference type="SAM" id="MobiDB-lite"/>
    </source>
</evidence>
<protein>
    <submittedName>
        <fullName evidence="2">Uncharacterized protein</fullName>
    </submittedName>
</protein>